<name>A0ABZ1TMA4_STRVG</name>
<dbReference type="Gene3D" id="1.10.10.10">
    <property type="entry name" value="Winged helix-like DNA-binding domain superfamily/Winged helix DNA-binding domain"/>
    <property type="match status" value="1"/>
</dbReference>
<dbReference type="EMBL" id="CP108090">
    <property type="protein sequence ID" value="WUQ16077.1"/>
    <property type="molecule type" value="Genomic_DNA"/>
</dbReference>
<keyword evidence="3" id="KW-1185">Reference proteome</keyword>
<organism evidence="2 3">
    <name type="scientific">Streptomyces virginiae</name>
    <name type="common">Streptomyces cinnamonensis</name>
    <dbReference type="NCBI Taxonomy" id="1961"/>
    <lineage>
        <taxon>Bacteria</taxon>
        <taxon>Bacillati</taxon>
        <taxon>Actinomycetota</taxon>
        <taxon>Actinomycetes</taxon>
        <taxon>Kitasatosporales</taxon>
        <taxon>Streptomycetaceae</taxon>
        <taxon>Streptomyces</taxon>
    </lineage>
</organism>
<dbReference type="InterPro" id="IPR016032">
    <property type="entry name" value="Sig_transdc_resp-reg_C-effctor"/>
</dbReference>
<dbReference type="Proteomes" id="UP001432039">
    <property type="component" value="Chromosome"/>
</dbReference>
<dbReference type="SUPFAM" id="SSF46894">
    <property type="entry name" value="C-terminal effector domain of the bipartite response regulators"/>
    <property type="match status" value="1"/>
</dbReference>
<dbReference type="CDD" id="cd06170">
    <property type="entry name" value="LuxR_C_like"/>
    <property type="match status" value="1"/>
</dbReference>
<evidence type="ECO:0000259" key="1">
    <source>
        <dbReference type="SMART" id="SM00421"/>
    </source>
</evidence>
<dbReference type="InterPro" id="IPR000792">
    <property type="entry name" value="Tscrpt_reg_LuxR_C"/>
</dbReference>
<protein>
    <submittedName>
        <fullName evidence="2">Helix-turn-helix transcriptional regulator</fullName>
    </submittedName>
</protein>
<dbReference type="PANTHER" id="PTHR34293:SF1">
    <property type="entry name" value="HTH-TYPE TRANSCRIPTIONAL REGULATOR TRMBL2"/>
    <property type="match status" value="1"/>
</dbReference>
<evidence type="ECO:0000313" key="3">
    <source>
        <dbReference type="Proteomes" id="UP001432039"/>
    </source>
</evidence>
<dbReference type="InterPro" id="IPR051797">
    <property type="entry name" value="TrmB-like"/>
</dbReference>
<dbReference type="InterPro" id="IPR036388">
    <property type="entry name" value="WH-like_DNA-bd_sf"/>
</dbReference>
<accession>A0ABZ1TMA4</accession>
<evidence type="ECO:0000313" key="2">
    <source>
        <dbReference type="EMBL" id="WUQ16077.1"/>
    </source>
</evidence>
<reference evidence="2" key="1">
    <citation type="submission" date="2022-10" db="EMBL/GenBank/DDBJ databases">
        <title>The complete genomes of actinobacterial strains from the NBC collection.</title>
        <authorList>
            <person name="Joergensen T.S."/>
            <person name="Alvarez Arevalo M."/>
            <person name="Sterndorff E.B."/>
            <person name="Faurdal D."/>
            <person name="Vuksanovic O."/>
            <person name="Mourched A.-S."/>
            <person name="Charusanti P."/>
            <person name="Shaw S."/>
            <person name="Blin K."/>
            <person name="Weber T."/>
        </authorList>
    </citation>
    <scope>NUCLEOTIDE SEQUENCE</scope>
    <source>
        <strain evidence="2">NBC_00248</strain>
    </source>
</reference>
<dbReference type="SMART" id="SM00421">
    <property type="entry name" value="HTH_LUXR"/>
    <property type="match status" value="1"/>
</dbReference>
<sequence>MDQLLRFRLIRRVGCDSDRYEAVPPDRARALLLGEPVRELNRHTREVERLYGELSRLVPLYDGSLLERMSGQDVELIEDLDGVRELITELTARCRSEVLTSQPGGGRPMEVLAESAHRTSQLLQRGVRMRTIYQYAAQFDLPTVAFVEDLVAQGAEVRTMAGTLQRLIVFDAKAALIEHHGAPNGAVLVHEPSVVNFMVATFERSWLSAAPFPAAYDRKQTQLASDDVRYEIMRLLVQGEEDKSISRQIGISTRTCQRHVSDIMQRIGARNRAHAGYLISELNLLANKLN</sequence>
<dbReference type="RefSeq" id="WP_328964419.1">
    <property type="nucleotide sequence ID" value="NZ_CP108090.1"/>
</dbReference>
<dbReference type="PANTHER" id="PTHR34293">
    <property type="entry name" value="HTH-TYPE TRANSCRIPTIONAL REGULATOR TRMBL2"/>
    <property type="match status" value="1"/>
</dbReference>
<feature type="domain" description="HTH luxR-type" evidence="1">
    <location>
        <begin position="231"/>
        <end position="279"/>
    </location>
</feature>
<dbReference type="Pfam" id="PF00196">
    <property type="entry name" value="GerE"/>
    <property type="match status" value="1"/>
</dbReference>
<proteinExistence type="predicted"/>
<gene>
    <name evidence="2" type="ORF">OG517_34270</name>
</gene>